<dbReference type="PANTHER" id="PTHR10983">
    <property type="entry name" value="1-ACYLGLYCEROL-3-PHOSPHATE ACYLTRANSFERASE-RELATED"/>
    <property type="match status" value="1"/>
</dbReference>
<dbReference type="OrthoDB" id="189226at2759"/>
<name>A0A9W8H5U0_9FUNG</name>
<dbReference type="Pfam" id="PF16076">
    <property type="entry name" value="Acyltransf_C"/>
    <property type="match status" value="1"/>
</dbReference>
<dbReference type="SMART" id="SM00563">
    <property type="entry name" value="PlsC"/>
    <property type="match status" value="1"/>
</dbReference>
<reference evidence="6" key="1">
    <citation type="submission" date="2022-07" db="EMBL/GenBank/DDBJ databases">
        <title>Phylogenomic reconstructions and comparative analyses of Kickxellomycotina fungi.</title>
        <authorList>
            <person name="Reynolds N.K."/>
            <person name="Stajich J.E."/>
            <person name="Barry K."/>
            <person name="Grigoriev I.V."/>
            <person name="Crous P."/>
            <person name="Smith M.E."/>
        </authorList>
    </citation>
    <scope>NUCLEOTIDE SEQUENCE</scope>
    <source>
        <strain evidence="6">NBRC 105414</strain>
    </source>
</reference>
<keyword evidence="2" id="KW-0808">Transferase</keyword>
<dbReference type="Proteomes" id="UP001140217">
    <property type="component" value="Unassembled WGS sequence"/>
</dbReference>
<sequence length="403" mass="45790">MAGQPARRTNRSPLTAVDAVRLVAFLVFFVGHSFVMNMCQLAVCPWLQLASPRLNRKFNQQVERWFSTTLLVATSVWAPTRLVLTGDRDLLAKDARESDGGSSGAATANSDGLRGWFAPALEHGCMVISNHQTYFDWIIIWILSYFVRCHGYMKIILKGELKHVPVFGWGMYFLDFIFLRRKWAEDKATLAGHMQRIVHHDDPAWLLIFPEGTVVCEKRTAISNAYADKMGFRRPLHSLLPRSSGSRVCLNHLRPRVEYLYDLTVGYEGLRSGDIPEDEYGLVSMYGKRVYPREIHIHVKRYAVADIPEDEDGFAAWMHRAFVEKDERLARFYALGRFPHTSDEDPAIPAASPVLRLERPARANSTLGEVLWMWAQLLSISIPAYYIYGAALAGLGSLLRSLW</sequence>
<dbReference type="EMBL" id="JANBUL010000186">
    <property type="protein sequence ID" value="KAJ2779245.1"/>
    <property type="molecule type" value="Genomic_DNA"/>
</dbReference>
<evidence type="ECO:0000256" key="1">
    <source>
        <dbReference type="ARBA" id="ARBA00008655"/>
    </source>
</evidence>
<dbReference type="PANTHER" id="PTHR10983:SF16">
    <property type="entry name" value="LYSOCARDIOLIPIN ACYLTRANSFERASE 1"/>
    <property type="match status" value="1"/>
</dbReference>
<comment type="caution">
    <text evidence="6">The sequence shown here is derived from an EMBL/GenBank/DDBJ whole genome shotgun (WGS) entry which is preliminary data.</text>
</comment>
<keyword evidence="4" id="KW-0812">Transmembrane</keyword>
<feature type="domain" description="Phospholipid/glycerol acyltransferase" evidence="5">
    <location>
        <begin position="125"/>
        <end position="247"/>
    </location>
</feature>
<dbReference type="CDD" id="cd07990">
    <property type="entry name" value="LPLAT_LCLAT1-like"/>
    <property type="match status" value="1"/>
</dbReference>
<dbReference type="SUPFAM" id="SSF69593">
    <property type="entry name" value="Glycerol-3-phosphate (1)-acyltransferase"/>
    <property type="match status" value="1"/>
</dbReference>
<gene>
    <name evidence="6" type="ORF">H4R18_004120</name>
</gene>
<comment type="similarity">
    <text evidence="1">Belongs to the 1-acyl-sn-glycerol-3-phosphate acyltransferase family.</text>
</comment>
<evidence type="ECO:0000256" key="2">
    <source>
        <dbReference type="ARBA" id="ARBA00022679"/>
    </source>
</evidence>
<keyword evidence="4" id="KW-1133">Transmembrane helix</keyword>
<dbReference type="GO" id="GO:0016746">
    <property type="term" value="F:acyltransferase activity"/>
    <property type="evidence" value="ECO:0007669"/>
    <property type="project" value="UniProtKB-KW"/>
</dbReference>
<evidence type="ECO:0000259" key="5">
    <source>
        <dbReference type="SMART" id="SM00563"/>
    </source>
</evidence>
<evidence type="ECO:0000313" key="7">
    <source>
        <dbReference type="Proteomes" id="UP001140217"/>
    </source>
</evidence>
<protein>
    <recommendedName>
        <fullName evidence="5">Phospholipid/glycerol acyltransferase domain-containing protein</fullName>
    </recommendedName>
</protein>
<keyword evidence="4" id="KW-0472">Membrane</keyword>
<dbReference type="GO" id="GO:0005783">
    <property type="term" value="C:endoplasmic reticulum"/>
    <property type="evidence" value="ECO:0007669"/>
    <property type="project" value="TreeGrafter"/>
</dbReference>
<evidence type="ECO:0000256" key="3">
    <source>
        <dbReference type="ARBA" id="ARBA00023315"/>
    </source>
</evidence>
<evidence type="ECO:0000256" key="4">
    <source>
        <dbReference type="SAM" id="Phobius"/>
    </source>
</evidence>
<feature type="transmembrane region" description="Helical" evidence="4">
    <location>
        <begin position="371"/>
        <end position="395"/>
    </location>
</feature>
<accession>A0A9W8H5U0</accession>
<evidence type="ECO:0000313" key="6">
    <source>
        <dbReference type="EMBL" id="KAJ2779245.1"/>
    </source>
</evidence>
<dbReference type="InterPro" id="IPR032098">
    <property type="entry name" value="Acyltransf_C"/>
</dbReference>
<organism evidence="6 7">
    <name type="scientific">Coemansia javaensis</name>
    <dbReference type="NCBI Taxonomy" id="2761396"/>
    <lineage>
        <taxon>Eukaryota</taxon>
        <taxon>Fungi</taxon>
        <taxon>Fungi incertae sedis</taxon>
        <taxon>Zoopagomycota</taxon>
        <taxon>Kickxellomycotina</taxon>
        <taxon>Kickxellomycetes</taxon>
        <taxon>Kickxellales</taxon>
        <taxon>Kickxellaceae</taxon>
        <taxon>Coemansia</taxon>
    </lineage>
</organism>
<keyword evidence="3" id="KW-0012">Acyltransferase</keyword>
<dbReference type="GO" id="GO:0036149">
    <property type="term" value="P:phosphatidylinositol acyl-chain remodeling"/>
    <property type="evidence" value="ECO:0007669"/>
    <property type="project" value="TreeGrafter"/>
</dbReference>
<keyword evidence="7" id="KW-1185">Reference proteome</keyword>
<dbReference type="AlphaFoldDB" id="A0A9W8H5U0"/>
<dbReference type="InterPro" id="IPR002123">
    <property type="entry name" value="Plipid/glycerol_acylTrfase"/>
</dbReference>
<dbReference type="Pfam" id="PF01553">
    <property type="entry name" value="Acyltransferase"/>
    <property type="match status" value="1"/>
</dbReference>
<proteinExistence type="inferred from homology"/>
<feature type="transmembrane region" description="Helical" evidence="4">
    <location>
        <begin position="20"/>
        <end position="44"/>
    </location>
</feature>